<dbReference type="PANTHER" id="PTHR48478:SF1">
    <property type="entry name" value="LECTIN-LIKE"/>
    <property type="match status" value="1"/>
</dbReference>
<evidence type="ECO:0000313" key="3">
    <source>
        <dbReference type="Proteomes" id="UP001642487"/>
    </source>
</evidence>
<evidence type="ECO:0000313" key="2">
    <source>
        <dbReference type="EMBL" id="CAK9311643.1"/>
    </source>
</evidence>
<dbReference type="InterPro" id="IPR025886">
    <property type="entry name" value="PP2-like"/>
</dbReference>
<dbReference type="Proteomes" id="UP001642487">
    <property type="component" value="Chromosome 10"/>
</dbReference>
<name>A0ABP0XU02_9ROSI</name>
<gene>
    <name evidence="2" type="ORF">CITCOLO1_LOCUS3305</name>
</gene>
<keyword evidence="3" id="KW-1185">Reference proteome</keyword>
<keyword evidence="1" id="KW-0472">Membrane</keyword>
<keyword evidence="1" id="KW-0812">Transmembrane</keyword>
<dbReference type="PANTHER" id="PTHR48478">
    <property type="entry name" value="LECTIN-LIKE"/>
    <property type="match status" value="1"/>
</dbReference>
<dbReference type="Pfam" id="PF14299">
    <property type="entry name" value="PP2"/>
    <property type="match status" value="1"/>
</dbReference>
<evidence type="ECO:0000256" key="1">
    <source>
        <dbReference type="SAM" id="Phobius"/>
    </source>
</evidence>
<dbReference type="EMBL" id="OZ021744">
    <property type="protein sequence ID" value="CAK9311643.1"/>
    <property type="molecule type" value="Genomic_DNA"/>
</dbReference>
<reference evidence="2 3" key="1">
    <citation type="submission" date="2024-03" db="EMBL/GenBank/DDBJ databases">
        <authorList>
            <person name="Gkanogiannis A."/>
            <person name="Becerra Lopez-Lavalle L."/>
        </authorList>
    </citation>
    <scope>NUCLEOTIDE SEQUENCE [LARGE SCALE GENOMIC DNA]</scope>
</reference>
<accession>A0ABP0XU02</accession>
<dbReference type="InterPro" id="IPR052147">
    <property type="entry name" value="PP2-like/Lectin"/>
</dbReference>
<feature type="transmembrane region" description="Helical" evidence="1">
    <location>
        <begin position="18"/>
        <end position="34"/>
    </location>
</feature>
<sequence length="267" mass="29809">MDNFHVIPFKCCGTPRCYIYPFSISIFIYILIGFNQNSLKMSSDEIEARKILGVQLGHCLAYILPQSDVAIKYPSFVPLFDQLLDGIPLNNGAQKFYLNKETNSNRVFIPVKSLTIYGIDDPRYWKLSWLEEWGKKVNIAEVVGISRFDVRGLVKAALLTPKVIYIVVFVVLLHIDAKGWTSPVNLIVKKPDGSKIESKISLEGKPRGEYFEVIVGELTLDDRGCADTSVIEFGMYEHGSQPKSGLVLKGGLFRSKASAGCPHADTK</sequence>
<keyword evidence="1" id="KW-1133">Transmembrane helix</keyword>
<organism evidence="2 3">
    <name type="scientific">Citrullus colocynthis</name>
    <name type="common">colocynth</name>
    <dbReference type="NCBI Taxonomy" id="252529"/>
    <lineage>
        <taxon>Eukaryota</taxon>
        <taxon>Viridiplantae</taxon>
        <taxon>Streptophyta</taxon>
        <taxon>Embryophyta</taxon>
        <taxon>Tracheophyta</taxon>
        <taxon>Spermatophyta</taxon>
        <taxon>Magnoliopsida</taxon>
        <taxon>eudicotyledons</taxon>
        <taxon>Gunneridae</taxon>
        <taxon>Pentapetalae</taxon>
        <taxon>rosids</taxon>
        <taxon>fabids</taxon>
        <taxon>Cucurbitales</taxon>
        <taxon>Cucurbitaceae</taxon>
        <taxon>Benincaseae</taxon>
        <taxon>Citrullus</taxon>
    </lineage>
</organism>
<proteinExistence type="predicted"/>
<protein>
    <submittedName>
        <fullName evidence="2">Uncharacterized protein</fullName>
    </submittedName>
</protein>